<dbReference type="AlphaFoldDB" id="D3FEB9"/>
<sequence>MAPLHGVLVAIESIAEPDERHPVRAALLAVPLPIPLIPPRSRTTAPIEQTPAAREPVPRGAIITSVDGSPVTATHVVAPHKVHQLHVEARVLDWPDGADELVLRYVSRWPRTAAEVTDILIRRPAEQVEGVWAGSGEGHLILHAGAADPLSTVRFAINGAFGVGEDSTPFRVIGYDELAVRTFDALQDVITGAQTLDARILAMLAELRDARFAPDEQPAFGRLLGAVAKAAVRIIADRQFPEGSNPTEKEFQTELVKRLAMVSELEGRIVEHAWQGGGPTDISHDGIVAELKVSRTRPVTLANARDFIDQTTQYASADQRQLSILVVLDMTRKDAPPGVLSNTIGWLAPKLHALDEPDHPSRTAVVVVNGNLPVPSAWSR</sequence>
<dbReference type="EMBL" id="CP001854">
    <property type="protein sequence ID" value="ADB53611.1"/>
    <property type="molecule type" value="Genomic_DNA"/>
</dbReference>
<gene>
    <name evidence="1" type="ordered locus">Cwoe_5205</name>
</gene>
<dbReference type="Proteomes" id="UP000008229">
    <property type="component" value="Chromosome"/>
</dbReference>
<evidence type="ECO:0000313" key="2">
    <source>
        <dbReference type="Proteomes" id="UP000008229"/>
    </source>
</evidence>
<evidence type="ECO:0000313" key="1">
    <source>
        <dbReference type="EMBL" id="ADB53611.1"/>
    </source>
</evidence>
<proteinExistence type="predicted"/>
<dbReference type="STRING" id="469383.Cwoe_5205"/>
<dbReference type="KEGG" id="cwo:Cwoe_5205"/>
<name>D3FEB9_CONWI</name>
<protein>
    <submittedName>
        <fullName evidence="1">Uncharacterized protein</fullName>
    </submittedName>
</protein>
<organism evidence="1 2">
    <name type="scientific">Conexibacter woesei (strain DSM 14684 / CCUG 47730 / CIP 108061 / JCM 11494 / NBRC 100937 / ID131577)</name>
    <dbReference type="NCBI Taxonomy" id="469383"/>
    <lineage>
        <taxon>Bacteria</taxon>
        <taxon>Bacillati</taxon>
        <taxon>Actinomycetota</taxon>
        <taxon>Thermoleophilia</taxon>
        <taxon>Solirubrobacterales</taxon>
        <taxon>Conexibacteraceae</taxon>
        <taxon>Conexibacter</taxon>
    </lineage>
</organism>
<accession>D3FEB9</accession>
<reference evidence="1 2" key="1">
    <citation type="journal article" date="2010" name="Stand. Genomic Sci.">
        <title>Complete genome sequence of Conexibacter woesei type strain (ID131577).</title>
        <authorList>
            <person name="Pukall R."/>
            <person name="Lapidus A."/>
            <person name="Glavina Del Rio T."/>
            <person name="Copeland A."/>
            <person name="Tice H."/>
            <person name="Cheng J.-F."/>
            <person name="Lucas S."/>
            <person name="Chen F."/>
            <person name="Nolan M."/>
            <person name="Bruce D."/>
            <person name="Goodwin L."/>
            <person name="Pitluck S."/>
            <person name="Mavromatis K."/>
            <person name="Ivanova N."/>
            <person name="Ovchinnikova G."/>
            <person name="Pati A."/>
            <person name="Chen A."/>
            <person name="Palaniappan K."/>
            <person name="Land M."/>
            <person name="Hauser L."/>
            <person name="Chang Y.-J."/>
            <person name="Jeffries C.D."/>
            <person name="Chain P."/>
            <person name="Meincke L."/>
            <person name="Sims D."/>
            <person name="Brettin T."/>
            <person name="Detter J.C."/>
            <person name="Rohde M."/>
            <person name="Goeker M."/>
            <person name="Bristow J."/>
            <person name="Eisen J.A."/>
            <person name="Markowitz V."/>
            <person name="Kyrpides N.C."/>
            <person name="Klenk H.-P."/>
            <person name="Hugenholtz P."/>
        </authorList>
    </citation>
    <scope>NUCLEOTIDE SEQUENCE [LARGE SCALE GENOMIC DNA]</scope>
    <source>
        <strain evidence="2">DSM 14684 / CIP 108061 / JCM 11494 / NBRC 100937 / ID131577</strain>
    </source>
</reference>
<keyword evidence="2" id="KW-1185">Reference proteome</keyword>
<dbReference type="HOGENOM" id="CLU_727059_0_0_11"/>
<dbReference type="eggNOG" id="ENOG502ZC6E">
    <property type="taxonomic scope" value="Bacteria"/>
</dbReference>
<reference evidence="2" key="2">
    <citation type="submission" date="2010-01" db="EMBL/GenBank/DDBJ databases">
        <title>The complete genome of Conexibacter woesei DSM 14684.</title>
        <authorList>
            <consortium name="US DOE Joint Genome Institute (JGI-PGF)"/>
            <person name="Lucas S."/>
            <person name="Copeland A."/>
            <person name="Lapidus A."/>
            <person name="Glavina del Rio T."/>
            <person name="Dalin E."/>
            <person name="Tice H."/>
            <person name="Bruce D."/>
            <person name="Goodwin L."/>
            <person name="Pitluck S."/>
            <person name="Kyrpides N."/>
            <person name="Mavromatis K."/>
            <person name="Ivanova N."/>
            <person name="Mikhailova N."/>
            <person name="Chertkov O."/>
            <person name="Brettin T."/>
            <person name="Detter J.C."/>
            <person name="Han C."/>
            <person name="Larimer F."/>
            <person name="Land M."/>
            <person name="Hauser L."/>
            <person name="Markowitz V."/>
            <person name="Cheng J.-F."/>
            <person name="Hugenholtz P."/>
            <person name="Woyke T."/>
            <person name="Wu D."/>
            <person name="Pukall R."/>
            <person name="Steenblock K."/>
            <person name="Schneider S."/>
            <person name="Klenk H.-P."/>
            <person name="Eisen J.A."/>
        </authorList>
    </citation>
    <scope>NUCLEOTIDE SEQUENCE [LARGE SCALE GENOMIC DNA]</scope>
    <source>
        <strain evidence="2">DSM 14684 / CIP 108061 / JCM 11494 / NBRC 100937 / ID131577</strain>
    </source>
</reference>